<dbReference type="InterPro" id="IPR013320">
    <property type="entry name" value="ConA-like_dom_sf"/>
</dbReference>
<organism evidence="4">
    <name type="scientific">marine sediment metagenome</name>
    <dbReference type="NCBI Taxonomy" id="412755"/>
    <lineage>
        <taxon>unclassified sequences</taxon>
        <taxon>metagenomes</taxon>
        <taxon>ecological metagenomes</taxon>
    </lineage>
</organism>
<proteinExistence type="predicted"/>
<reference evidence="4" key="1">
    <citation type="journal article" date="2015" name="Nature">
        <title>Complex archaea that bridge the gap between prokaryotes and eukaryotes.</title>
        <authorList>
            <person name="Spang A."/>
            <person name="Saw J.H."/>
            <person name="Jorgensen S.L."/>
            <person name="Zaremba-Niedzwiedzka K."/>
            <person name="Martijn J."/>
            <person name="Lind A.E."/>
            <person name="van Eijk R."/>
            <person name="Schleper C."/>
            <person name="Guy L."/>
            <person name="Ettema T.J."/>
        </authorList>
    </citation>
    <scope>NUCLEOTIDE SEQUENCE</scope>
</reference>
<sequence>MRLRRHPPLRSPFPKPLKQPLLHPALYDPSCVLALLSQRDNKWYDFSGNDNHGALNNAVFTSKGRFGPAIYFDGNDYIVQISHHASLIPVNISYEFWIYPINLGTGGQDIFAKRNDSNVGSILIDVPDQDDIYHFFYVDGSWYNVRIPYENNVWQHIVGSYDGETIKVYRNGASPSTNTSPTGDLNTETTDLYIGGDSRSAGGLNFNGFLDSFFLYNRALTFEEVKRNYALGQII</sequence>
<evidence type="ECO:0000313" key="4">
    <source>
        <dbReference type="EMBL" id="KKN27138.1"/>
    </source>
</evidence>
<protein>
    <recommendedName>
        <fullName evidence="3">LamG-like jellyroll fold domain-containing protein</fullName>
    </recommendedName>
</protein>
<name>A0A0F9SCM5_9ZZZZ</name>
<dbReference type="EMBL" id="LAZR01002664">
    <property type="protein sequence ID" value="KKN27138.1"/>
    <property type="molecule type" value="Genomic_DNA"/>
</dbReference>
<keyword evidence="1" id="KW-0732">Signal</keyword>
<dbReference type="AlphaFoldDB" id="A0A0F9SCM5"/>
<comment type="caution">
    <text evidence="4">The sequence shown here is derived from an EMBL/GenBank/DDBJ whole genome shotgun (WGS) entry which is preliminary data.</text>
</comment>
<dbReference type="SMART" id="SM00560">
    <property type="entry name" value="LamGL"/>
    <property type="match status" value="1"/>
</dbReference>
<gene>
    <name evidence="4" type="ORF">LCGC14_0867560</name>
</gene>
<keyword evidence="2" id="KW-1015">Disulfide bond</keyword>
<evidence type="ECO:0000256" key="1">
    <source>
        <dbReference type="ARBA" id="ARBA00022729"/>
    </source>
</evidence>
<dbReference type="SUPFAM" id="SSF49899">
    <property type="entry name" value="Concanavalin A-like lectins/glucanases"/>
    <property type="match status" value="1"/>
</dbReference>
<dbReference type="Pfam" id="PF13385">
    <property type="entry name" value="Laminin_G_3"/>
    <property type="match status" value="1"/>
</dbReference>
<dbReference type="Gene3D" id="2.60.120.200">
    <property type="match status" value="1"/>
</dbReference>
<dbReference type="InterPro" id="IPR006558">
    <property type="entry name" value="LamG-like"/>
</dbReference>
<evidence type="ECO:0000256" key="2">
    <source>
        <dbReference type="ARBA" id="ARBA00023157"/>
    </source>
</evidence>
<evidence type="ECO:0000259" key="3">
    <source>
        <dbReference type="SMART" id="SM00560"/>
    </source>
</evidence>
<accession>A0A0F9SCM5</accession>
<feature type="domain" description="LamG-like jellyroll fold" evidence="3">
    <location>
        <begin position="90"/>
        <end position="223"/>
    </location>
</feature>